<organism evidence="1">
    <name type="scientific">Fundidesulfovibrio putealis</name>
    <dbReference type="NCBI Taxonomy" id="270496"/>
    <lineage>
        <taxon>Bacteria</taxon>
        <taxon>Pseudomonadati</taxon>
        <taxon>Thermodesulfobacteriota</taxon>
        <taxon>Desulfovibrionia</taxon>
        <taxon>Desulfovibrionales</taxon>
        <taxon>Desulfovibrionaceae</taxon>
        <taxon>Fundidesulfovibrio</taxon>
    </lineage>
</organism>
<dbReference type="Pfam" id="PF02082">
    <property type="entry name" value="Rrf2"/>
    <property type="match status" value="1"/>
</dbReference>
<dbReference type="AlphaFoldDB" id="A0A7C4AAK7"/>
<evidence type="ECO:0000313" key="1">
    <source>
        <dbReference type="EMBL" id="HGG91769.1"/>
    </source>
</evidence>
<gene>
    <name evidence="1" type="ORF">ENR59_02305</name>
</gene>
<dbReference type="Gene3D" id="1.10.10.10">
    <property type="entry name" value="Winged helix-like DNA-binding domain superfamily/Winged helix DNA-binding domain"/>
    <property type="match status" value="1"/>
</dbReference>
<name>A0A7C4AAK7_9BACT</name>
<dbReference type="PANTHER" id="PTHR33221:SF2">
    <property type="entry name" value="TRANSCRIPTIONAL REGULATOR"/>
    <property type="match status" value="1"/>
</dbReference>
<proteinExistence type="predicted"/>
<dbReference type="GO" id="GO:0005829">
    <property type="term" value="C:cytosol"/>
    <property type="evidence" value="ECO:0007669"/>
    <property type="project" value="TreeGrafter"/>
</dbReference>
<sequence>MKLTRAAEYAIRCVLHLSKQTPGQVISRREVAETMDIPQPFLGKIVQSLAKAGILLVRQGAMGGYELALPPERISLLMVVEAVDGEILVNECLSRPQSCCRSACCAVHRVWDTARTQLRETLNRASFAELARADLCPENADCRAVCSGGQSALTL</sequence>
<dbReference type="InterPro" id="IPR000944">
    <property type="entry name" value="Tscrpt_reg_Rrf2"/>
</dbReference>
<dbReference type="PANTHER" id="PTHR33221">
    <property type="entry name" value="WINGED HELIX-TURN-HELIX TRANSCRIPTIONAL REGULATOR, RRF2 FAMILY"/>
    <property type="match status" value="1"/>
</dbReference>
<dbReference type="PROSITE" id="PS51197">
    <property type="entry name" value="HTH_RRF2_2"/>
    <property type="match status" value="1"/>
</dbReference>
<reference evidence="1" key="1">
    <citation type="journal article" date="2020" name="mSystems">
        <title>Genome- and Community-Level Interaction Insights into Carbon Utilization and Element Cycling Functions of Hydrothermarchaeota in Hydrothermal Sediment.</title>
        <authorList>
            <person name="Zhou Z."/>
            <person name="Liu Y."/>
            <person name="Xu W."/>
            <person name="Pan J."/>
            <person name="Luo Z.H."/>
            <person name="Li M."/>
        </authorList>
    </citation>
    <scope>NUCLEOTIDE SEQUENCE [LARGE SCALE GENOMIC DNA]</scope>
    <source>
        <strain evidence="1">SpSt-413</strain>
    </source>
</reference>
<dbReference type="NCBIfam" id="TIGR00738">
    <property type="entry name" value="rrf2_super"/>
    <property type="match status" value="1"/>
</dbReference>
<dbReference type="InterPro" id="IPR036390">
    <property type="entry name" value="WH_DNA-bd_sf"/>
</dbReference>
<accession>A0A7C4AAK7</accession>
<dbReference type="EMBL" id="DSRP01000159">
    <property type="protein sequence ID" value="HGG91769.1"/>
    <property type="molecule type" value="Genomic_DNA"/>
</dbReference>
<protein>
    <submittedName>
        <fullName evidence="1">Rrf2 family transcriptional regulator</fullName>
    </submittedName>
</protein>
<comment type="caution">
    <text evidence="1">The sequence shown here is derived from an EMBL/GenBank/DDBJ whole genome shotgun (WGS) entry which is preliminary data.</text>
</comment>
<dbReference type="GO" id="GO:0003700">
    <property type="term" value="F:DNA-binding transcription factor activity"/>
    <property type="evidence" value="ECO:0007669"/>
    <property type="project" value="TreeGrafter"/>
</dbReference>
<dbReference type="SUPFAM" id="SSF46785">
    <property type="entry name" value="Winged helix' DNA-binding domain"/>
    <property type="match status" value="1"/>
</dbReference>
<dbReference type="InterPro" id="IPR036388">
    <property type="entry name" value="WH-like_DNA-bd_sf"/>
</dbReference>